<keyword evidence="2" id="KW-0812">Transmembrane</keyword>
<evidence type="ECO:0000313" key="4">
    <source>
        <dbReference type="Proteomes" id="UP000076871"/>
    </source>
</evidence>
<feature type="transmembrane region" description="Helical" evidence="2">
    <location>
        <begin position="59"/>
        <end position="80"/>
    </location>
</feature>
<name>A0A165EKI3_9APHY</name>
<dbReference type="PANTHER" id="PTHR34292">
    <property type="entry name" value="OUTER SPORE WALL PROTEIN LDS1"/>
    <property type="match status" value="1"/>
</dbReference>
<dbReference type="RefSeq" id="XP_040764987.1">
    <property type="nucleotide sequence ID" value="XM_040908762.1"/>
</dbReference>
<dbReference type="OrthoDB" id="2107885at2759"/>
<evidence type="ECO:0008006" key="5">
    <source>
        <dbReference type="Google" id="ProtNLM"/>
    </source>
</evidence>
<keyword evidence="2" id="KW-1133">Transmembrane helix</keyword>
<dbReference type="EMBL" id="KV427620">
    <property type="protein sequence ID" value="KZT07247.1"/>
    <property type="molecule type" value="Genomic_DNA"/>
</dbReference>
<dbReference type="GeneID" id="63825791"/>
<evidence type="ECO:0000256" key="1">
    <source>
        <dbReference type="SAM" id="MobiDB-lite"/>
    </source>
</evidence>
<feature type="transmembrane region" description="Helical" evidence="2">
    <location>
        <begin position="20"/>
        <end position="38"/>
    </location>
</feature>
<reference evidence="3 4" key="1">
    <citation type="journal article" date="2016" name="Mol. Biol. Evol.">
        <title>Comparative Genomics of Early-Diverging Mushroom-Forming Fungi Provides Insights into the Origins of Lignocellulose Decay Capabilities.</title>
        <authorList>
            <person name="Nagy L.G."/>
            <person name="Riley R."/>
            <person name="Tritt A."/>
            <person name="Adam C."/>
            <person name="Daum C."/>
            <person name="Floudas D."/>
            <person name="Sun H."/>
            <person name="Yadav J.S."/>
            <person name="Pangilinan J."/>
            <person name="Larsson K.H."/>
            <person name="Matsuura K."/>
            <person name="Barry K."/>
            <person name="Labutti K."/>
            <person name="Kuo R."/>
            <person name="Ohm R.A."/>
            <person name="Bhattacharya S.S."/>
            <person name="Shirouzu T."/>
            <person name="Yoshinaga Y."/>
            <person name="Martin F.M."/>
            <person name="Grigoriev I.V."/>
            <person name="Hibbett D.S."/>
        </authorList>
    </citation>
    <scope>NUCLEOTIDE SEQUENCE [LARGE SCALE GENOMIC DNA]</scope>
    <source>
        <strain evidence="3 4">93-53</strain>
    </source>
</reference>
<protein>
    <recommendedName>
        <fullName evidence="5">Outer spore wall protein RRT8</fullName>
    </recommendedName>
</protein>
<feature type="transmembrane region" description="Helical" evidence="2">
    <location>
        <begin position="92"/>
        <end position="114"/>
    </location>
</feature>
<dbReference type="AlphaFoldDB" id="A0A165EKI3"/>
<accession>A0A165EKI3</accession>
<dbReference type="Proteomes" id="UP000076871">
    <property type="component" value="Unassembled WGS sequence"/>
</dbReference>
<organism evidence="3 4">
    <name type="scientific">Laetiporus sulphureus 93-53</name>
    <dbReference type="NCBI Taxonomy" id="1314785"/>
    <lineage>
        <taxon>Eukaryota</taxon>
        <taxon>Fungi</taxon>
        <taxon>Dikarya</taxon>
        <taxon>Basidiomycota</taxon>
        <taxon>Agaricomycotina</taxon>
        <taxon>Agaricomycetes</taxon>
        <taxon>Polyporales</taxon>
        <taxon>Laetiporus</taxon>
    </lineage>
</organism>
<keyword evidence="2" id="KW-0472">Membrane</keyword>
<dbReference type="PANTHER" id="PTHR34292:SF2">
    <property type="entry name" value="OUTER SPORE WALL PROTEIN LDS1"/>
    <property type="match status" value="1"/>
</dbReference>
<dbReference type="InterPro" id="IPR052786">
    <property type="entry name" value="Spore_wall_assembly"/>
</dbReference>
<dbReference type="STRING" id="1314785.A0A165EKI3"/>
<evidence type="ECO:0000313" key="3">
    <source>
        <dbReference type="EMBL" id="KZT07247.1"/>
    </source>
</evidence>
<sequence length="310" mass="33410">MTSAEHSQLQHLARTLLREGQHVVVLTAQAIASLAWLWPLRGIYFSVTHPAVILSARGAILKALVSSAVVFGTMFFLTFFPQLAIVAFITGPLAPVIAFILVGAETAAILALLVRPLFLEPALTQVFDTTLRARGQGDLVRIGKTRAPGAGKSAASSVEGALVKPLQILSKDGLFKYLLTLPLNFVPAVGTALFLMYNGYNEGPGWHSHYFQLKGFSKNQRASFVERRRAQYTAFGTVTLLFNLIPLVGLFFSFTNTVGAAMWAAQLEEQANIIDGPPSPQSTKTTKQAVEQTDKGKEGAPVNAESAKAK</sequence>
<evidence type="ECO:0000256" key="2">
    <source>
        <dbReference type="SAM" id="Phobius"/>
    </source>
</evidence>
<feature type="transmembrane region" description="Helical" evidence="2">
    <location>
        <begin position="174"/>
        <end position="197"/>
    </location>
</feature>
<feature type="region of interest" description="Disordered" evidence="1">
    <location>
        <begin position="273"/>
        <end position="310"/>
    </location>
</feature>
<feature type="transmembrane region" description="Helical" evidence="2">
    <location>
        <begin position="232"/>
        <end position="254"/>
    </location>
</feature>
<keyword evidence="4" id="KW-1185">Reference proteome</keyword>
<proteinExistence type="predicted"/>
<dbReference type="InParanoid" id="A0A165EKI3"/>
<feature type="compositionally biased region" description="Polar residues" evidence="1">
    <location>
        <begin position="281"/>
        <end position="291"/>
    </location>
</feature>
<gene>
    <name evidence="3" type="ORF">LAESUDRAFT_725152</name>
</gene>